<dbReference type="SUPFAM" id="SSF46785">
    <property type="entry name" value="Winged helix' DNA-binding domain"/>
    <property type="match status" value="1"/>
</dbReference>
<keyword evidence="1" id="KW-0175">Coiled coil</keyword>
<sequence>MAPRGNLSPVVLAVLALLAEEPRHAYGMQQLIKERGVDLVVNVRTRSGLHTALERLVRDGLVRVHAVERAEGRPERTLYEITPAGRETLLSAVRSGVATPAAEFPLFPAAVSFLHLLTPEDALAQLRQRIEALQERLDTTEAVLRASREAYVPRLHLLEHEHRTAVVTAELTWLREVCADLETGDLSWQQYT</sequence>
<organism evidence="3 4">
    <name type="scientific">Amycolatopsis albidoflavus</name>
    <dbReference type="NCBI Taxonomy" id="102226"/>
    <lineage>
        <taxon>Bacteria</taxon>
        <taxon>Bacillati</taxon>
        <taxon>Actinomycetota</taxon>
        <taxon>Actinomycetes</taxon>
        <taxon>Pseudonocardiales</taxon>
        <taxon>Pseudonocardiaceae</taxon>
        <taxon>Amycolatopsis</taxon>
    </lineage>
</organism>
<dbReference type="InterPro" id="IPR036388">
    <property type="entry name" value="WH-like_DNA-bd_sf"/>
</dbReference>
<evidence type="ECO:0000313" key="3">
    <source>
        <dbReference type="EMBL" id="MFD2482132.1"/>
    </source>
</evidence>
<feature type="coiled-coil region" evidence="1">
    <location>
        <begin position="123"/>
        <end position="150"/>
    </location>
</feature>
<dbReference type="InterPro" id="IPR005149">
    <property type="entry name" value="Tscrpt_reg_PadR_N"/>
</dbReference>
<reference evidence="4" key="1">
    <citation type="journal article" date="2019" name="Int. J. Syst. Evol. Microbiol.">
        <title>The Global Catalogue of Microorganisms (GCM) 10K type strain sequencing project: providing services to taxonomists for standard genome sequencing and annotation.</title>
        <authorList>
            <consortium name="The Broad Institute Genomics Platform"/>
            <consortium name="The Broad Institute Genome Sequencing Center for Infectious Disease"/>
            <person name="Wu L."/>
            <person name="Ma J."/>
        </authorList>
    </citation>
    <scope>NUCLEOTIDE SEQUENCE [LARGE SCALE GENOMIC DNA]</scope>
    <source>
        <strain evidence="4">CGMCC 4.7638</strain>
    </source>
</reference>
<evidence type="ECO:0000313" key="4">
    <source>
        <dbReference type="Proteomes" id="UP001597542"/>
    </source>
</evidence>
<dbReference type="Pfam" id="PF03551">
    <property type="entry name" value="PadR"/>
    <property type="match status" value="1"/>
</dbReference>
<dbReference type="InterPro" id="IPR036390">
    <property type="entry name" value="WH_DNA-bd_sf"/>
</dbReference>
<feature type="domain" description="Transcription regulator PadR N-terminal" evidence="2">
    <location>
        <begin position="14"/>
        <end position="89"/>
    </location>
</feature>
<keyword evidence="4" id="KW-1185">Reference proteome</keyword>
<comment type="caution">
    <text evidence="3">The sequence shown here is derived from an EMBL/GenBank/DDBJ whole genome shotgun (WGS) entry which is preliminary data.</text>
</comment>
<dbReference type="PANTHER" id="PTHR43252:SF6">
    <property type="entry name" value="NEGATIVE TRANSCRIPTION REGULATOR PADR"/>
    <property type="match status" value="1"/>
</dbReference>
<gene>
    <name evidence="3" type="ORF">ACFSUT_17730</name>
</gene>
<name>A0ABW5I066_9PSEU</name>
<protein>
    <submittedName>
        <fullName evidence="3">PadR family transcriptional regulator</fullName>
    </submittedName>
</protein>
<proteinExistence type="predicted"/>
<dbReference type="Gene3D" id="1.10.10.10">
    <property type="entry name" value="Winged helix-like DNA-binding domain superfamily/Winged helix DNA-binding domain"/>
    <property type="match status" value="1"/>
</dbReference>
<dbReference type="RefSeq" id="WP_344279608.1">
    <property type="nucleotide sequence ID" value="NZ_BAAAHV010000016.1"/>
</dbReference>
<dbReference type="Proteomes" id="UP001597542">
    <property type="component" value="Unassembled WGS sequence"/>
</dbReference>
<evidence type="ECO:0000256" key="1">
    <source>
        <dbReference type="SAM" id="Coils"/>
    </source>
</evidence>
<dbReference type="EMBL" id="JBHUKQ010000011">
    <property type="protein sequence ID" value="MFD2482132.1"/>
    <property type="molecule type" value="Genomic_DNA"/>
</dbReference>
<accession>A0ABW5I066</accession>
<evidence type="ECO:0000259" key="2">
    <source>
        <dbReference type="Pfam" id="PF03551"/>
    </source>
</evidence>
<dbReference type="PANTHER" id="PTHR43252">
    <property type="entry name" value="TRANSCRIPTIONAL REGULATOR YQJI"/>
    <property type="match status" value="1"/>
</dbReference>